<feature type="chain" id="PRO_5039343872" evidence="6">
    <location>
        <begin position="28"/>
        <end position="321"/>
    </location>
</feature>
<evidence type="ECO:0000313" key="7">
    <source>
        <dbReference type="EMBL" id="MBB3667430.1"/>
    </source>
</evidence>
<dbReference type="GO" id="GO:0007155">
    <property type="term" value="P:cell adhesion"/>
    <property type="evidence" value="ECO:0007669"/>
    <property type="project" value="InterPro"/>
</dbReference>
<dbReference type="PRINTS" id="PR00690">
    <property type="entry name" value="ADHESNFAMILY"/>
</dbReference>
<feature type="signal peptide" evidence="6">
    <location>
        <begin position="1"/>
        <end position="27"/>
    </location>
</feature>
<comment type="similarity">
    <text evidence="5">Belongs to the bacterial solute-binding protein 9 family.</text>
</comment>
<dbReference type="PRINTS" id="PR00691">
    <property type="entry name" value="ADHESINB"/>
</dbReference>
<evidence type="ECO:0000313" key="8">
    <source>
        <dbReference type="Proteomes" id="UP000547528"/>
    </source>
</evidence>
<accession>A0A7W5XKW9</accession>
<dbReference type="Gene3D" id="3.40.50.1980">
    <property type="entry name" value="Nitrogenase molybdenum iron protein domain"/>
    <property type="match status" value="2"/>
</dbReference>
<keyword evidence="3" id="KW-0479">Metal-binding</keyword>
<evidence type="ECO:0000256" key="2">
    <source>
        <dbReference type="ARBA" id="ARBA00022448"/>
    </source>
</evidence>
<dbReference type="GO" id="GO:0030313">
    <property type="term" value="C:cell envelope"/>
    <property type="evidence" value="ECO:0007669"/>
    <property type="project" value="UniProtKB-SubCell"/>
</dbReference>
<evidence type="ECO:0000256" key="6">
    <source>
        <dbReference type="SAM" id="SignalP"/>
    </source>
</evidence>
<dbReference type="EMBL" id="JACIBT010000001">
    <property type="protein sequence ID" value="MBB3667430.1"/>
    <property type="molecule type" value="Genomic_DNA"/>
</dbReference>
<evidence type="ECO:0000256" key="1">
    <source>
        <dbReference type="ARBA" id="ARBA00004196"/>
    </source>
</evidence>
<evidence type="ECO:0000256" key="4">
    <source>
        <dbReference type="ARBA" id="ARBA00022729"/>
    </source>
</evidence>
<proteinExistence type="inferred from homology"/>
<keyword evidence="4 6" id="KW-0732">Signal</keyword>
<dbReference type="InterPro" id="IPR006127">
    <property type="entry name" value="ZnuA-like"/>
</dbReference>
<dbReference type="InterPro" id="IPR006129">
    <property type="entry name" value="AdhesinB"/>
</dbReference>
<gene>
    <name evidence="7" type="ORF">FHX47_001023</name>
</gene>
<comment type="subcellular location">
    <subcellularLocation>
        <location evidence="1">Cell envelope</location>
    </subcellularLocation>
</comment>
<dbReference type="Proteomes" id="UP000547528">
    <property type="component" value="Unassembled WGS sequence"/>
</dbReference>
<dbReference type="RefSeq" id="WP_183357748.1">
    <property type="nucleotide sequence ID" value="NZ_BAABKR010000001.1"/>
</dbReference>
<dbReference type="GO" id="GO:0030001">
    <property type="term" value="P:metal ion transport"/>
    <property type="evidence" value="ECO:0007669"/>
    <property type="project" value="InterPro"/>
</dbReference>
<sequence>MSKRPTPAKITAPLAAVSAATALVLTACVPAGPETAGTDSGEEAGLPVVLTTFTVLQDMAAEVGGEHVEVRSITPAGAEVHGYDPTPSAVRGAAEADLVIANGLGLEAWLQQFLQHADAPTVTATDGIDTLAVTWLRDHPDHAGTAADMPVNPHAWMSPVNAEVYIDNIEAALAEQFPQHTEHFAQNAEAYRQQLQSLHRTTEERFANLDAPVRLVTCEGAFSYLAQEYGIDEHYLWSLNAQNEGTAAQTEAQINYVEAHSVPTIFCESTVNDSAQQQVAAETGAELGPPLYVDSLTDDGDVPTYLDLLEYDIDRILTGYE</sequence>
<name>A0A7W5XKW9_9MICC</name>
<comment type="caution">
    <text evidence="7">The sequence shown here is derived from an EMBL/GenBank/DDBJ whole genome shotgun (WGS) entry which is preliminary data.</text>
</comment>
<evidence type="ECO:0000256" key="5">
    <source>
        <dbReference type="RuleBase" id="RU003512"/>
    </source>
</evidence>
<dbReference type="PANTHER" id="PTHR42953">
    <property type="entry name" value="HIGH-AFFINITY ZINC UPTAKE SYSTEM PROTEIN ZNUA-RELATED"/>
    <property type="match status" value="1"/>
</dbReference>
<evidence type="ECO:0000256" key="3">
    <source>
        <dbReference type="ARBA" id="ARBA00022723"/>
    </source>
</evidence>
<protein>
    <submittedName>
        <fullName evidence="7">Manganese transport system substrate-binding protein</fullName>
    </submittedName>
</protein>
<keyword evidence="8" id="KW-1185">Reference proteome</keyword>
<dbReference type="InterPro" id="IPR006128">
    <property type="entry name" value="Lipoprotein_PsaA-like"/>
</dbReference>
<dbReference type="PROSITE" id="PS51257">
    <property type="entry name" value="PROKAR_LIPOPROTEIN"/>
    <property type="match status" value="1"/>
</dbReference>
<organism evidence="7 8">
    <name type="scientific">Garicola koreensis</name>
    <dbReference type="NCBI Taxonomy" id="1262554"/>
    <lineage>
        <taxon>Bacteria</taxon>
        <taxon>Bacillati</taxon>
        <taxon>Actinomycetota</taxon>
        <taxon>Actinomycetes</taxon>
        <taxon>Micrococcales</taxon>
        <taxon>Micrococcaceae</taxon>
        <taxon>Garicola</taxon>
    </lineage>
</organism>
<dbReference type="Pfam" id="PF01297">
    <property type="entry name" value="ZnuA"/>
    <property type="match status" value="1"/>
</dbReference>
<dbReference type="PANTHER" id="PTHR42953:SF1">
    <property type="entry name" value="METAL-BINDING PROTEIN HI_0362-RELATED"/>
    <property type="match status" value="1"/>
</dbReference>
<dbReference type="SUPFAM" id="SSF53807">
    <property type="entry name" value="Helical backbone' metal receptor"/>
    <property type="match status" value="1"/>
</dbReference>
<reference evidence="7 8" key="1">
    <citation type="submission" date="2020-08" db="EMBL/GenBank/DDBJ databases">
        <title>Sequencing the genomes of 1000 actinobacteria strains.</title>
        <authorList>
            <person name="Klenk H.-P."/>
        </authorList>
    </citation>
    <scope>NUCLEOTIDE SEQUENCE [LARGE SCALE GENOMIC DNA]</scope>
    <source>
        <strain evidence="7 8">DSM 28238</strain>
    </source>
</reference>
<dbReference type="AlphaFoldDB" id="A0A7W5XKW9"/>
<dbReference type="InterPro" id="IPR050492">
    <property type="entry name" value="Bact_metal-bind_prot9"/>
</dbReference>
<dbReference type="GO" id="GO:0046872">
    <property type="term" value="F:metal ion binding"/>
    <property type="evidence" value="ECO:0007669"/>
    <property type="project" value="UniProtKB-KW"/>
</dbReference>
<keyword evidence="2 5" id="KW-0813">Transport</keyword>